<dbReference type="InterPro" id="IPR043502">
    <property type="entry name" value="DNA/RNA_pol_sf"/>
</dbReference>
<organism evidence="1 2">
    <name type="scientific">Gossypium australe</name>
    <dbReference type="NCBI Taxonomy" id="47621"/>
    <lineage>
        <taxon>Eukaryota</taxon>
        <taxon>Viridiplantae</taxon>
        <taxon>Streptophyta</taxon>
        <taxon>Embryophyta</taxon>
        <taxon>Tracheophyta</taxon>
        <taxon>Spermatophyta</taxon>
        <taxon>Magnoliopsida</taxon>
        <taxon>eudicotyledons</taxon>
        <taxon>Gunneridae</taxon>
        <taxon>Pentapetalae</taxon>
        <taxon>rosids</taxon>
        <taxon>malvids</taxon>
        <taxon>Malvales</taxon>
        <taxon>Malvaceae</taxon>
        <taxon>Malvoideae</taxon>
        <taxon>Gossypium</taxon>
    </lineage>
</organism>
<protein>
    <submittedName>
        <fullName evidence="1">CCHC-type integrase</fullName>
    </submittedName>
</protein>
<dbReference type="SUPFAM" id="SSF56672">
    <property type="entry name" value="DNA/RNA polymerases"/>
    <property type="match status" value="1"/>
</dbReference>
<dbReference type="Proteomes" id="UP000325315">
    <property type="component" value="Unassembled WGS sequence"/>
</dbReference>
<keyword evidence="2" id="KW-1185">Reference proteome</keyword>
<comment type="caution">
    <text evidence="1">The sequence shown here is derived from an EMBL/GenBank/DDBJ whole genome shotgun (WGS) entry which is preliminary data.</text>
</comment>
<sequence>MRVLNFEKLDSLVIRYSCGSKQNLCSSELETSKKCYWSEECPGINLILQTIRQKIFDDCFNCYRKILNMSSRKRANIKTMLIEALVLTQPESGKEFIIYNDASLCGLGCVLIEQCHIFINYKNLKCMMTYKKLNLRQRRWLELLKDYDLIIGYHLGKANVVANALS</sequence>
<dbReference type="EMBL" id="SMMG02000004">
    <property type="protein sequence ID" value="KAA3477761.1"/>
    <property type="molecule type" value="Genomic_DNA"/>
</dbReference>
<evidence type="ECO:0000313" key="2">
    <source>
        <dbReference type="Proteomes" id="UP000325315"/>
    </source>
</evidence>
<accession>A0A5B6W7S6</accession>
<dbReference type="OrthoDB" id="1739568at2759"/>
<dbReference type="PANTHER" id="PTHR34072">
    <property type="entry name" value="ENZYMATIC POLYPROTEIN-RELATED"/>
    <property type="match status" value="1"/>
</dbReference>
<dbReference type="AlphaFoldDB" id="A0A5B6W7S6"/>
<reference evidence="2" key="1">
    <citation type="journal article" date="2019" name="Plant Biotechnol. J.">
        <title>Genome sequencing of the Australian wild diploid species Gossypium australe highlights disease resistance and delayed gland morphogenesis.</title>
        <authorList>
            <person name="Cai Y."/>
            <person name="Cai X."/>
            <person name="Wang Q."/>
            <person name="Wang P."/>
            <person name="Zhang Y."/>
            <person name="Cai C."/>
            <person name="Xu Y."/>
            <person name="Wang K."/>
            <person name="Zhou Z."/>
            <person name="Wang C."/>
            <person name="Geng S."/>
            <person name="Li B."/>
            <person name="Dong Q."/>
            <person name="Hou Y."/>
            <person name="Wang H."/>
            <person name="Ai P."/>
            <person name="Liu Z."/>
            <person name="Yi F."/>
            <person name="Sun M."/>
            <person name="An G."/>
            <person name="Cheng J."/>
            <person name="Zhang Y."/>
            <person name="Shi Q."/>
            <person name="Xie Y."/>
            <person name="Shi X."/>
            <person name="Chang Y."/>
            <person name="Huang F."/>
            <person name="Chen Y."/>
            <person name="Hong S."/>
            <person name="Mi L."/>
            <person name="Sun Q."/>
            <person name="Zhang L."/>
            <person name="Zhou B."/>
            <person name="Peng R."/>
            <person name="Zhang X."/>
            <person name="Liu F."/>
        </authorList>
    </citation>
    <scope>NUCLEOTIDE SEQUENCE [LARGE SCALE GENOMIC DNA]</scope>
    <source>
        <strain evidence="2">cv. PA1801</strain>
    </source>
</reference>
<dbReference type="PANTHER" id="PTHR34072:SF52">
    <property type="entry name" value="RIBONUCLEASE H"/>
    <property type="match status" value="1"/>
</dbReference>
<gene>
    <name evidence="1" type="ORF">EPI10_011625</name>
</gene>
<name>A0A5B6W7S6_9ROSI</name>
<evidence type="ECO:0000313" key="1">
    <source>
        <dbReference type="EMBL" id="KAA3477761.1"/>
    </source>
</evidence>
<proteinExistence type="predicted"/>